<keyword evidence="10" id="KW-1185">Reference proteome</keyword>
<dbReference type="SUPFAM" id="SSF46626">
    <property type="entry name" value="Cytochrome c"/>
    <property type="match status" value="1"/>
</dbReference>
<dbReference type="EMBL" id="CP053383">
    <property type="protein sequence ID" value="QTP57796.1"/>
    <property type="molecule type" value="Genomic_DNA"/>
</dbReference>
<dbReference type="PANTHER" id="PTHR11961">
    <property type="entry name" value="CYTOCHROME C"/>
    <property type="match status" value="1"/>
</dbReference>
<name>A0ABX7WCR5_9GAMM</name>
<keyword evidence="4" id="KW-0249">Electron transport</keyword>
<feature type="domain" description="Cytochrome c" evidence="8">
    <location>
        <begin position="32"/>
        <end position="130"/>
    </location>
</feature>
<dbReference type="InterPro" id="IPR002327">
    <property type="entry name" value="Cyt_c_1A/1B"/>
</dbReference>
<dbReference type="RefSeq" id="WP_209476146.1">
    <property type="nucleotide sequence ID" value="NZ_CP053383.1"/>
</dbReference>
<organism evidence="9 10">
    <name type="scientific">Halomonas sulfidivorans</name>
    <dbReference type="NCBI Taxonomy" id="2733488"/>
    <lineage>
        <taxon>Bacteria</taxon>
        <taxon>Pseudomonadati</taxon>
        <taxon>Pseudomonadota</taxon>
        <taxon>Gammaproteobacteria</taxon>
        <taxon>Oceanospirillales</taxon>
        <taxon>Halomonadaceae</taxon>
        <taxon>Halomonas</taxon>
    </lineage>
</organism>
<evidence type="ECO:0000256" key="3">
    <source>
        <dbReference type="ARBA" id="ARBA00022723"/>
    </source>
</evidence>
<dbReference type="InterPro" id="IPR009056">
    <property type="entry name" value="Cyt_c-like_dom"/>
</dbReference>
<evidence type="ECO:0000256" key="6">
    <source>
        <dbReference type="PROSITE-ProRule" id="PRU00433"/>
    </source>
</evidence>
<evidence type="ECO:0000313" key="10">
    <source>
        <dbReference type="Proteomes" id="UP000671845"/>
    </source>
</evidence>
<evidence type="ECO:0000313" key="9">
    <source>
        <dbReference type="EMBL" id="QTP57796.1"/>
    </source>
</evidence>
<evidence type="ECO:0000256" key="5">
    <source>
        <dbReference type="ARBA" id="ARBA00023004"/>
    </source>
</evidence>
<keyword evidence="7" id="KW-0732">Signal</keyword>
<dbReference type="InterPro" id="IPR036909">
    <property type="entry name" value="Cyt_c-like_dom_sf"/>
</dbReference>
<accession>A0ABX7WCR5</accession>
<feature type="signal peptide" evidence="7">
    <location>
        <begin position="1"/>
        <end position="27"/>
    </location>
</feature>
<dbReference type="Pfam" id="PF00034">
    <property type="entry name" value="Cytochrom_C"/>
    <property type="match status" value="1"/>
</dbReference>
<protein>
    <submittedName>
        <fullName evidence="9">C-type cytochrome</fullName>
    </submittedName>
</protein>
<evidence type="ECO:0000256" key="7">
    <source>
        <dbReference type="SAM" id="SignalP"/>
    </source>
</evidence>
<sequence>MRNIGTHDLAALLLIAASVSTGFSTLAAVAEAQDVSGERLFQQRCSACHTLQSHQNGFGPHLAGVIGRTAGSIETARYSDALRNSGIVWDRGALEAFLAAPSEVVPGTRMTVSIPDPAQRAAIISYLENQ</sequence>
<keyword evidence="2 6" id="KW-0349">Heme</keyword>
<dbReference type="PROSITE" id="PS51007">
    <property type="entry name" value="CYTC"/>
    <property type="match status" value="1"/>
</dbReference>
<keyword evidence="5 6" id="KW-0408">Iron</keyword>
<keyword evidence="3 6" id="KW-0479">Metal-binding</keyword>
<proteinExistence type="predicted"/>
<evidence type="ECO:0000256" key="4">
    <source>
        <dbReference type="ARBA" id="ARBA00022982"/>
    </source>
</evidence>
<feature type="chain" id="PRO_5047506704" evidence="7">
    <location>
        <begin position="28"/>
        <end position="130"/>
    </location>
</feature>
<evidence type="ECO:0000256" key="2">
    <source>
        <dbReference type="ARBA" id="ARBA00022617"/>
    </source>
</evidence>
<reference evidence="9 10" key="1">
    <citation type="journal article" date="2021" name="Front. Microbiol.">
        <title>Aerobic Denitrification and Heterotrophic Sulfur Oxidation in the Genus Halomonas Revealed by Six Novel Species Characterizations and Genome-Based Analysis.</title>
        <authorList>
            <person name="Wang L."/>
            <person name="Shao Z."/>
        </authorList>
    </citation>
    <scope>NUCLEOTIDE SEQUENCE [LARGE SCALE GENOMIC DNA]</scope>
    <source>
        <strain evidence="9 10">MCCC 1A13718</strain>
    </source>
</reference>
<dbReference type="PRINTS" id="PR00604">
    <property type="entry name" value="CYTCHRMECIAB"/>
</dbReference>
<keyword evidence="1" id="KW-0813">Transport</keyword>
<dbReference type="Proteomes" id="UP000671845">
    <property type="component" value="Chromosome"/>
</dbReference>
<evidence type="ECO:0000256" key="1">
    <source>
        <dbReference type="ARBA" id="ARBA00022448"/>
    </source>
</evidence>
<dbReference type="Gene3D" id="1.10.760.10">
    <property type="entry name" value="Cytochrome c-like domain"/>
    <property type="match status" value="1"/>
</dbReference>
<evidence type="ECO:0000259" key="8">
    <source>
        <dbReference type="PROSITE" id="PS51007"/>
    </source>
</evidence>
<gene>
    <name evidence="9" type="ORF">HNO53_03065</name>
</gene>